<dbReference type="Proteomes" id="UP001157947">
    <property type="component" value="Unassembled WGS sequence"/>
</dbReference>
<organism evidence="2 3">
    <name type="scientific">Venenivibrio stagnispumantis</name>
    <dbReference type="NCBI Taxonomy" id="407998"/>
    <lineage>
        <taxon>Bacteria</taxon>
        <taxon>Pseudomonadati</taxon>
        <taxon>Aquificota</taxon>
        <taxon>Aquificia</taxon>
        <taxon>Aquificales</taxon>
        <taxon>Hydrogenothermaceae</taxon>
        <taxon>Venenivibrio</taxon>
    </lineage>
</organism>
<dbReference type="InterPro" id="IPR051354">
    <property type="entry name" value="Transposase_27_IS1"/>
</dbReference>
<dbReference type="EMBL" id="FXTX01000009">
    <property type="protein sequence ID" value="SMP11700.1"/>
    <property type="molecule type" value="Genomic_DNA"/>
</dbReference>
<dbReference type="GO" id="GO:0003677">
    <property type="term" value="F:DNA binding"/>
    <property type="evidence" value="ECO:0007669"/>
    <property type="project" value="InterPro"/>
</dbReference>
<reference evidence="2" key="1">
    <citation type="submission" date="2017-05" db="EMBL/GenBank/DDBJ databases">
        <authorList>
            <person name="Varghese N."/>
            <person name="Submissions S."/>
        </authorList>
    </citation>
    <scope>NUCLEOTIDE SEQUENCE</scope>
    <source>
        <strain evidence="2">DSM 18763</strain>
    </source>
</reference>
<evidence type="ECO:0000313" key="2">
    <source>
        <dbReference type="EMBL" id="SMP11700.1"/>
    </source>
</evidence>
<keyword evidence="3" id="KW-1185">Reference proteome</keyword>
<dbReference type="AlphaFoldDB" id="A0AA46AED2"/>
<dbReference type="SUPFAM" id="SSF46689">
    <property type="entry name" value="Homeodomain-like"/>
    <property type="match status" value="1"/>
</dbReference>
<dbReference type="PANTHER" id="PTHR33293">
    <property type="entry name" value="INSERTION ELEMENT IS1 1 PROTEIN INSB-RELATED"/>
    <property type="match status" value="1"/>
</dbReference>
<proteinExistence type="predicted"/>
<comment type="caution">
    <text evidence="2">The sequence shown here is derived from an EMBL/GenBank/DDBJ whole genome shotgun (WGS) entry which is preliminary data.</text>
</comment>
<dbReference type="InterPro" id="IPR003220">
    <property type="entry name" value="InsA_N_dom_Znf"/>
</dbReference>
<dbReference type="Gene3D" id="1.10.10.60">
    <property type="entry name" value="Homeodomain-like"/>
    <property type="match status" value="1"/>
</dbReference>
<sequence>MRCVYCNSEKIVKNGKSNQGKQRYLCKECGRIFVENPERKHYPDNLKKTAIRLYTDGVPIAVISRSLEVPYETVRSWIRAAGEKAIKKNRRKEKSLSEQSI</sequence>
<dbReference type="GO" id="GO:0004803">
    <property type="term" value="F:transposase activity"/>
    <property type="evidence" value="ECO:0007669"/>
    <property type="project" value="InterPro"/>
</dbReference>
<evidence type="ECO:0000313" key="3">
    <source>
        <dbReference type="Proteomes" id="UP001157947"/>
    </source>
</evidence>
<name>A0AA46AED2_9AQUI</name>
<dbReference type="InterPro" id="IPR002514">
    <property type="entry name" value="Transposase_8"/>
</dbReference>
<evidence type="ECO:0000259" key="1">
    <source>
        <dbReference type="Pfam" id="PF03811"/>
    </source>
</evidence>
<dbReference type="Pfam" id="PF03811">
    <property type="entry name" value="Zn_ribbon_InsA"/>
    <property type="match status" value="1"/>
</dbReference>
<dbReference type="InterPro" id="IPR009057">
    <property type="entry name" value="Homeodomain-like_sf"/>
</dbReference>
<dbReference type="PANTHER" id="PTHR33293:SF1">
    <property type="entry name" value="INSERTION ELEMENT IS1 1 PROTEIN INSB-RELATED"/>
    <property type="match status" value="1"/>
</dbReference>
<feature type="domain" description="InsA N-terminal zinc ribbon" evidence="1">
    <location>
        <begin position="3"/>
        <end position="29"/>
    </location>
</feature>
<dbReference type="Pfam" id="PF01527">
    <property type="entry name" value="HTH_Tnp_1"/>
    <property type="match status" value="1"/>
</dbReference>
<gene>
    <name evidence="2" type="ORF">SAMN06264868_1093</name>
</gene>
<accession>A0AA46AED2</accession>
<protein>
    <submittedName>
        <fullName evidence="2">InsA N-terminal domain-containing protein</fullName>
    </submittedName>
</protein>
<dbReference type="GO" id="GO:0006313">
    <property type="term" value="P:DNA transposition"/>
    <property type="evidence" value="ECO:0007669"/>
    <property type="project" value="InterPro"/>
</dbReference>